<accession>A0A2G5UFA5</accession>
<proteinExistence type="predicted"/>
<dbReference type="EMBL" id="PDUG01000003">
    <property type="protein sequence ID" value="PIC38230.1"/>
    <property type="molecule type" value="Genomic_DNA"/>
</dbReference>
<dbReference type="PANTHER" id="PTHR23362:SF0">
    <property type="entry name" value="CALPONIN-HOMOLOGY (CH) DOMAIN-CONTAINING PROTEIN-RELATED"/>
    <property type="match status" value="1"/>
</dbReference>
<dbReference type="AlphaFoldDB" id="A0A2G5UFA5"/>
<dbReference type="InterPro" id="IPR006570">
    <property type="entry name" value="SPK_dom"/>
</dbReference>
<feature type="domain" description="SPK" evidence="1">
    <location>
        <begin position="12"/>
        <end position="112"/>
    </location>
</feature>
<keyword evidence="3" id="KW-1185">Reference proteome</keyword>
<dbReference type="InterPro" id="IPR053315">
    <property type="entry name" value="Peptidase_C14A"/>
</dbReference>
<gene>
    <name evidence="2" type="primary">Cnig_chr_III.g10307</name>
    <name evidence="2" type="ORF">B9Z55_010307</name>
</gene>
<evidence type="ECO:0000259" key="1">
    <source>
        <dbReference type="Pfam" id="PF04435"/>
    </source>
</evidence>
<dbReference type="PANTHER" id="PTHR23362">
    <property type="entry name" value="L-PLASTIN-RELATED"/>
    <property type="match status" value="1"/>
</dbReference>
<organism evidence="2 3">
    <name type="scientific">Caenorhabditis nigoni</name>
    <dbReference type="NCBI Taxonomy" id="1611254"/>
    <lineage>
        <taxon>Eukaryota</taxon>
        <taxon>Metazoa</taxon>
        <taxon>Ecdysozoa</taxon>
        <taxon>Nematoda</taxon>
        <taxon>Chromadorea</taxon>
        <taxon>Rhabditida</taxon>
        <taxon>Rhabditina</taxon>
        <taxon>Rhabditomorpha</taxon>
        <taxon>Rhabditoidea</taxon>
        <taxon>Rhabditidae</taxon>
        <taxon>Peloderinae</taxon>
        <taxon>Caenorhabditis</taxon>
    </lineage>
</organism>
<reference evidence="3" key="1">
    <citation type="submission" date="2017-10" db="EMBL/GenBank/DDBJ databases">
        <title>Rapid genome shrinkage in a self-fertile nematode reveals novel sperm competition proteins.</title>
        <authorList>
            <person name="Yin D."/>
            <person name="Schwarz E.M."/>
            <person name="Thomas C.G."/>
            <person name="Felde R.L."/>
            <person name="Korf I.F."/>
            <person name="Cutter A.D."/>
            <person name="Schartner C.M."/>
            <person name="Ralston E.J."/>
            <person name="Meyer B.J."/>
            <person name="Haag E.S."/>
        </authorList>
    </citation>
    <scope>NUCLEOTIDE SEQUENCE [LARGE SCALE GENOMIC DNA]</scope>
    <source>
        <strain evidence="3">JU1422</strain>
    </source>
</reference>
<evidence type="ECO:0000313" key="2">
    <source>
        <dbReference type="EMBL" id="PIC38230.1"/>
    </source>
</evidence>
<name>A0A2G5UFA5_9PELO</name>
<dbReference type="Pfam" id="PF04435">
    <property type="entry name" value="SPK"/>
    <property type="match status" value="1"/>
</dbReference>
<evidence type="ECO:0000313" key="3">
    <source>
        <dbReference type="Proteomes" id="UP000230233"/>
    </source>
</evidence>
<sequence length="316" mass="36916">MSKRMDSSEDAIRFIYTRIKDFKNPEHLEMWAEWAKIQIGYKKPAHALYNAILRRLQKIEKLRGFTLKEKAHLLFTFSVPLSLAIAEELNKENWTYDLDEKQRIKFFTTEEGVVYKAIHTKSEKWFKGVKLNDKQNTSDIDGCGIETARVQDDSHQMDLHDVFDTETIPEQNESENSQKISLHQWILQIEKFANKLQMSEEFQTKAKKAVVVLSETDEIVPYRDFNDIFRVCLRSITRDSQRIEHGPSLNLQKLLMQIGDHLEKSFEYESMRGAMGVTLEESEKLGEEVRKISINTLQTKIDAMMSLLSKTWAECV</sequence>
<comment type="caution">
    <text evidence="2">The sequence shown here is derived from an EMBL/GenBank/DDBJ whole genome shotgun (WGS) entry which is preliminary data.</text>
</comment>
<protein>
    <recommendedName>
        <fullName evidence="1">SPK domain-containing protein</fullName>
    </recommendedName>
</protein>
<dbReference type="Proteomes" id="UP000230233">
    <property type="component" value="Chromosome III"/>
</dbReference>